<comment type="function">
    <text evidence="2">Involved in the biosynthesis of a nickel-pincer cofactor ((SCS)Ni(II) pincer complex). Binds Ni(2+), and functions in nickel delivery to pyridinium-3,5-bisthiocarboxylic acid mononucleotide (P2TMN), to form the mature cofactor. Is thus probably required for the activation of nickel-pincer cofactor-dependent enzymes.</text>
</comment>
<dbReference type="PANTHER" id="PTHR36566">
    <property type="entry name" value="NICKEL INSERTION PROTEIN-RELATED"/>
    <property type="match status" value="1"/>
</dbReference>
<keyword evidence="1 2" id="KW-0533">Nickel</keyword>
<dbReference type="EC" id="4.99.1.12" evidence="2"/>
<organism evidence="3 4">
    <name type="scientific">Sporomusa acidovorans (strain ATCC 49682 / DSM 3132 / Mol)</name>
    <dbReference type="NCBI Taxonomy" id="1123286"/>
    <lineage>
        <taxon>Bacteria</taxon>
        <taxon>Bacillati</taxon>
        <taxon>Bacillota</taxon>
        <taxon>Negativicutes</taxon>
        <taxon>Selenomonadales</taxon>
        <taxon>Sporomusaceae</taxon>
        <taxon>Sporomusa</taxon>
    </lineage>
</organism>
<reference evidence="3" key="1">
    <citation type="submission" date="2024-05" db="EMBL/GenBank/DDBJ databases">
        <title>Isolation and characterization of Sporomusa carbonis sp. nov., a carboxydotrophic hydrogenogen in the genus of Sporomusa isolated from a charcoal burning pile.</title>
        <authorList>
            <person name="Boeer T."/>
            <person name="Rosenbaum F."/>
            <person name="Eysell L."/>
            <person name="Mueller V."/>
            <person name="Daniel R."/>
            <person name="Poehlein A."/>
        </authorList>
    </citation>
    <scope>NUCLEOTIDE SEQUENCE [LARGE SCALE GENOMIC DNA]</scope>
    <source>
        <strain evidence="3">DSM 3132</strain>
    </source>
</reference>
<dbReference type="HAMAP" id="MF_01074">
    <property type="entry name" value="LarC"/>
    <property type="match status" value="1"/>
</dbReference>
<dbReference type="Gene3D" id="3.30.70.1380">
    <property type="entry name" value="Transcriptional regulatory protein pf0864 domain like"/>
    <property type="match status" value="1"/>
</dbReference>
<dbReference type="RefSeq" id="WP_093793681.1">
    <property type="nucleotide sequence ID" value="NZ_CP155571.1"/>
</dbReference>
<proteinExistence type="inferred from homology"/>
<name>A0ABZ3IYI4_SPOA4</name>
<keyword evidence="2 3" id="KW-0456">Lyase</keyword>
<sequence length="398" mass="43253">MKAIYLDCFSGISGNMMIGALLDAGLPSEYLRAELAKLPVTAYKLIDKEVIKRGIKARYFNVEARQWFQPSRNLRDIHKIISESSLTDTVKEKAITIFNRLGAAEAKVHGVPESKIHFHEVGAIDSIVDIVGIAIGLEYLGIERIFTSELHVGSGYVKCSHGRMPIPAPATAELLKGIPFYSEGVKGELVTPTGAAVVACLAEACGPMPKGFIIQQVAYGAGSMDLEIPNAVRLYMGTVSAGVEAASQEAKIIETNIDDMNPEIYGYVIELLLKHPGVHDAYLTSIMMKKGRPGIKLSVLVSANKVADISRVILRETSSLGVRIMDCDTVHLEKEIVTLETPWGQARVKVGRLAGQVLNVAPEYEDCKAIALKHNAPLKEVYQQMIADAKKLLEAASE</sequence>
<dbReference type="Proteomes" id="UP000216052">
    <property type="component" value="Chromosome"/>
</dbReference>
<dbReference type="Pfam" id="PF01969">
    <property type="entry name" value="Ni_insertion"/>
    <property type="match status" value="1"/>
</dbReference>
<evidence type="ECO:0000256" key="2">
    <source>
        <dbReference type="HAMAP-Rule" id="MF_01074"/>
    </source>
</evidence>
<accession>A0ABZ3IYI4</accession>
<evidence type="ECO:0000313" key="4">
    <source>
        <dbReference type="Proteomes" id="UP000216052"/>
    </source>
</evidence>
<dbReference type="GO" id="GO:0016829">
    <property type="term" value="F:lyase activity"/>
    <property type="evidence" value="ECO:0007669"/>
    <property type="project" value="UniProtKB-KW"/>
</dbReference>
<dbReference type="InterPro" id="IPR002822">
    <property type="entry name" value="Ni_insertion"/>
</dbReference>
<keyword evidence="4" id="KW-1185">Reference proteome</keyword>
<protein>
    <recommendedName>
        <fullName evidence="2">Pyridinium-3,5-bisthiocarboxylic acid mononucleotide nickel insertion protein</fullName>
        <shortName evidence="2">P2TMN nickel insertion protein</shortName>
        <ecNumber evidence="2">4.99.1.12</ecNumber>
    </recommendedName>
    <alternativeName>
        <fullName evidence="2">Nickel-pincer cofactor biosynthesis protein LarC</fullName>
    </alternativeName>
</protein>
<gene>
    <name evidence="3" type="primary">larC_1</name>
    <name evidence="2" type="synonym">larC</name>
    <name evidence="3" type="ORF">SPACI_009180</name>
</gene>
<evidence type="ECO:0000313" key="3">
    <source>
        <dbReference type="EMBL" id="XFO70918.1"/>
    </source>
</evidence>
<dbReference type="Gene3D" id="3.10.20.300">
    <property type="entry name" value="mk0293 like domain"/>
    <property type="match status" value="1"/>
</dbReference>
<evidence type="ECO:0000256" key="1">
    <source>
        <dbReference type="ARBA" id="ARBA00022596"/>
    </source>
</evidence>
<dbReference type="EMBL" id="CP155571">
    <property type="protein sequence ID" value="XFO70918.1"/>
    <property type="molecule type" value="Genomic_DNA"/>
</dbReference>
<dbReference type="NCBIfam" id="TIGR00299">
    <property type="entry name" value="nickel pincer cofactor biosynthesis protein LarC"/>
    <property type="match status" value="1"/>
</dbReference>
<comment type="catalytic activity">
    <reaction evidence="2">
        <text>Ni(II)-pyridinium-3,5-bisthiocarboxylate mononucleotide = pyridinium-3,5-bisthiocarboxylate mononucleotide + Ni(2+)</text>
        <dbReference type="Rhea" id="RHEA:54784"/>
        <dbReference type="ChEBI" id="CHEBI:49786"/>
        <dbReference type="ChEBI" id="CHEBI:137372"/>
        <dbReference type="ChEBI" id="CHEBI:137373"/>
        <dbReference type="EC" id="4.99.1.12"/>
    </reaction>
</comment>
<dbReference type="PANTHER" id="PTHR36566:SF1">
    <property type="entry name" value="PYRIDINIUM-3,5-BISTHIOCARBOXYLIC ACID MONONUCLEOTIDE NICKEL INSERTION PROTEIN"/>
    <property type="match status" value="1"/>
</dbReference>
<comment type="similarity">
    <text evidence="2">Belongs to the LarC family.</text>
</comment>